<dbReference type="PANTHER" id="PTHR11741:SF0">
    <property type="entry name" value="ELONGATION FACTOR TS, MITOCHONDRIAL"/>
    <property type="match status" value="1"/>
</dbReference>
<organism evidence="9 10">
    <name type="scientific">Candidatus Magasanikbacteria bacterium RIFCSPLOWO2_01_FULL_40_15</name>
    <dbReference type="NCBI Taxonomy" id="1798686"/>
    <lineage>
        <taxon>Bacteria</taxon>
        <taxon>Candidatus Magasanikiibacteriota</taxon>
    </lineage>
</organism>
<dbReference type="InterPro" id="IPR009060">
    <property type="entry name" value="UBA-like_sf"/>
</dbReference>
<dbReference type="Pfam" id="PF00889">
    <property type="entry name" value="EF_TS"/>
    <property type="match status" value="1"/>
</dbReference>
<keyword evidence="5" id="KW-0963">Cytoplasm</keyword>
<comment type="subcellular location">
    <subcellularLocation>
        <location evidence="5 7">Cytoplasm</location>
    </subcellularLocation>
</comment>
<feature type="region of interest" description="Involved in Mg(2+) ion dislocation from EF-Tu" evidence="5">
    <location>
        <begin position="81"/>
        <end position="84"/>
    </location>
</feature>
<dbReference type="PANTHER" id="PTHR11741">
    <property type="entry name" value="ELONGATION FACTOR TS"/>
    <property type="match status" value="1"/>
</dbReference>
<dbReference type="PROSITE" id="PS01127">
    <property type="entry name" value="EF_TS_2"/>
    <property type="match status" value="1"/>
</dbReference>
<keyword evidence="4 5" id="KW-0648">Protein biosynthesis</keyword>
<evidence type="ECO:0000259" key="8">
    <source>
        <dbReference type="Pfam" id="PF00889"/>
    </source>
</evidence>
<dbReference type="CDD" id="cd14275">
    <property type="entry name" value="UBA_EF-Ts"/>
    <property type="match status" value="1"/>
</dbReference>
<dbReference type="PROSITE" id="PS01126">
    <property type="entry name" value="EF_TS_1"/>
    <property type="match status" value="1"/>
</dbReference>
<dbReference type="InterPro" id="IPR001816">
    <property type="entry name" value="Transl_elong_EFTs/EF1B"/>
</dbReference>
<dbReference type="InterPro" id="IPR036402">
    <property type="entry name" value="EF-Ts_dimer_sf"/>
</dbReference>
<sequence length="216" mass="23833">MAITASDVAKLRAQTGAGILDCKKALEETNGDFETAIDLLRKRGITKAAKRADKVAAEGTVISYIHGAGRIGVLVEVNCETDFVARTDSFKNLAMDIAMHIAAVAPKYLSREEVSVEELEREKAVYRDQLANEGKPAEMLEKIVEGKLAKFYAEICLLEQIFIKDETKTIEGLLNEKVGEIGEKITIRRFARYELGEGIEKPVVDFVAEVGNELNK</sequence>
<reference evidence="9 10" key="1">
    <citation type="journal article" date="2016" name="Nat. Commun.">
        <title>Thousands of microbial genomes shed light on interconnected biogeochemical processes in an aquifer system.</title>
        <authorList>
            <person name="Anantharaman K."/>
            <person name="Brown C.T."/>
            <person name="Hug L.A."/>
            <person name="Sharon I."/>
            <person name="Castelle C.J."/>
            <person name="Probst A.J."/>
            <person name="Thomas B.C."/>
            <person name="Singh A."/>
            <person name="Wilkins M.J."/>
            <person name="Karaoz U."/>
            <person name="Brodie E.L."/>
            <person name="Williams K.H."/>
            <person name="Hubbard S.S."/>
            <person name="Banfield J.F."/>
        </authorList>
    </citation>
    <scope>NUCLEOTIDE SEQUENCE [LARGE SCALE GENOMIC DNA]</scope>
</reference>
<dbReference type="Gene3D" id="1.10.8.10">
    <property type="entry name" value="DNA helicase RuvA subunit, C-terminal domain"/>
    <property type="match status" value="1"/>
</dbReference>
<evidence type="ECO:0000256" key="4">
    <source>
        <dbReference type="ARBA" id="ARBA00022917"/>
    </source>
</evidence>
<evidence type="ECO:0000256" key="2">
    <source>
        <dbReference type="ARBA" id="ARBA00016956"/>
    </source>
</evidence>
<gene>
    <name evidence="5 9" type="primary">tsf</name>
    <name evidence="9" type="ORF">A2983_00765</name>
</gene>
<comment type="similarity">
    <text evidence="1 5 6">Belongs to the EF-Ts family.</text>
</comment>
<dbReference type="HAMAP" id="MF_00050">
    <property type="entry name" value="EF_Ts"/>
    <property type="match status" value="1"/>
</dbReference>
<dbReference type="SUPFAM" id="SSF54713">
    <property type="entry name" value="Elongation factor Ts (EF-Ts), dimerisation domain"/>
    <property type="match status" value="1"/>
</dbReference>
<dbReference type="EMBL" id="MFQH01000001">
    <property type="protein sequence ID" value="OGH78850.1"/>
    <property type="molecule type" value="Genomic_DNA"/>
</dbReference>
<feature type="domain" description="Translation elongation factor EFTs/EF1B dimerisation" evidence="8">
    <location>
        <begin position="49"/>
        <end position="197"/>
    </location>
</feature>
<dbReference type="FunFam" id="1.10.286.20:FF:000001">
    <property type="entry name" value="Elongation factor Ts"/>
    <property type="match status" value="1"/>
</dbReference>
<comment type="function">
    <text evidence="5 6">Associates with the EF-Tu.GDP complex and induces the exchange of GDP to GTP. It remains bound to the aminoacyl-tRNA.EF-Tu.GTP complex up to the GTP hydrolysis stage on the ribosome.</text>
</comment>
<evidence type="ECO:0000313" key="9">
    <source>
        <dbReference type="EMBL" id="OGH78850.1"/>
    </source>
</evidence>
<dbReference type="Proteomes" id="UP000177040">
    <property type="component" value="Unassembled WGS sequence"/>
</dbReference>
<dbReference type="GO" id="GO:0005737">
    <property type="term" value="C:cytoplasm"/>
    <property type="evidence" value="ECO:0007669"/>
    <property type="project" value="UniProtKB-SubCell"/>
</dbReference>
<dbReference type="Gene3D" id="1.10.286.20">
    <property type="match status" value="1"/>
</dbReference>
<evidence type="ECO:0000256" key="3">
    <source>
        <dbReference type="ARBA" id="ARBA00022768"/>
    </source>
</evidence>
<dbReference type="SUPFAM" id="SSF46934">
    <property type="entry name" value="UBA-like"/>
    <property type="match status" value="1"/>
</dbReference>
<dbReference type="InterPro" id="IPR014039">
    <property type="entry name" value="Transl_elong_EFTs/EF1B_dimer"/>
</dbReference>
<protein>
    <recommendedName>
        <fullName evidence="2 5">Elongation factor Ts</fullName>
        <shortName evidence="5">EF-Ts</shortName>
    </recommendedName>
</protein>
<evidence type="ECO:0000256" key="1">
    <source>
        <dbReference type="ARBA" id="ARBA00005532"/>
    </source>
</evidence>
<proteinExistence type="inferred from homology"/>
<evidence type="ECO:0000256" key="7">
    <source>
        <dbReference type="RuleBase" id="RU000643"/>
    </source>
</evidence>
<dbReference type="FunFam" id="1.10.8.10:FF:000001">
    <property type="entry name" value="Elongation factor Ts"/>
    <property type="match status" value="1"/>
</dbReference>
<name>A0A1F6N594_9BACT</name>
<evidence type="ECO:0000256" key="6">
    <source>
        <dbReference type="RuleBase" id="RU000642"/>
    </source>
</evidence>
<dbReference type="InterPro" id="IPR018101">
    <property type="entry name" value="Transl_elong_Ts_CS"/>
</dbReference>
<evidence type="ECO:0000313" key="10">
    <source>
        <dbReference type="Proteomes" id="UP000177040"/>
    </source>
</evidence>
<comment type="caution">
    <text evidence="9">The sequence shown here is derived from an EMBL/GenBank/DDBJ whole genome shotgun (WGS) entry which is preliminary data.</text>
</comment>
<evidence type="ECO:0000256" key="5">
    <source>
        <dbReference type="HAMAP-Rule" id="MF_00050"/>
    </source>
</evidence>
<keyword evidence="3 5" id="KW-0251">Elongation factor</keyword>
<accession>A0A1F6N594</accession>
<dbReference type="AlphaFoldDB" id="A0A1F6N594"/>
<dbReference type="GO" id="GO:0003746">
    <property type="term" value="F:translation elongation factor activity"/>
    <property type="evidence" value="ECO:0007669"/>
    <property type="project" value="UniProtKB-UniRule"/>
</dbReference>
<dbReference type="Gene3D" id="3.30.479.20">
    <property type="entry name" value="Elongation factor Ts, dimerisation domain"/>
    <property type="match status" value="1"/>
</dbReference>
<dbReference type="NCBIfam" id="TIGR00116">
    <property type="entry name" value="tsf"/>
    <property type="match status" value="2"/>
</dbReference>